<dbReference type="AlphaFoldDB" id="A0AA40DG06"/>
<feature type="chain" id="PRO_5041461552" evidence="1">
    <location>
        <begin position="20"/>
        <end position="103"/>
    </location>
</feature>
<evidence type="ECO:0000313" key="3">
    <source>
        <dbReference type="Proteomes" id="UP001174997"/>
    </source>
</evidence>
<gene>
    <name evidence="2" type="ORF">QBC41DRAFT_334488</name>
</gene>
<reference evidence="2" key="1">
    <citation type="submission" date="2023-06" db="EMBL/GenBank/DDBJ databases">
        <title>Genome-scale phylogeny and comparative genomics of the fungal order Sordariales.</title>
        <authorList>
            <consortium name="Lawrence Berkeley National Laboratory"/>
            <person name="Hensen N."/>
            <person name="Bonometti L."/>
            <person name="Westerberg I."/>
            <person name="Brannstrom I.O."/>
            <person name="Guillou S."/>
            <person name="Cros-Aarteil S."/>
            <person name="Calhoun S."/>
            <person name="Haridas S."/>
            <person name="Kuo A."/>
            <person name="Mondo S."/>
            <person name="Pangilinan J."/>
            <person name="Riley R."/>
            <person name="Labutti K."/>
            <person name="Andreopoulos B."/>
            <person name="Lipzen A."/>
            <person name="Chen C."/>
            <person name="Yanf M."/>
            <person name="Daum C."/>
            <person name="Ng V."/>
            <person name="Clum A."/>
            <person name="Steindorff A."/>
            <person name="Ohm R."/>
            <person name="Martin F."/>
            <person name="Silar P."/>
            <person name="Natvig D."/>
            <person name="Lalanne C."/>
            <person name="Gautier V."/>
            <person name="Ament-Velasquez S.L."/>
            <person name="Kruys A."/>
            <person name="Hutchinson M.I."/>
            <person name="Powell A.J."/>
            <person name="Barry K."/>
            <person name="Miller A.N."/>
            <person name="Grigoriev I.V."/>
            <person name="Debuchy R."/>
            <person name="Gladieux P."/>
            <person name="Thoren M.H."/>
            <person name="Johannesson H."/>
        </authorList>
    </citation>
    <scope>NUCLEOTIDE SEQUENCE</scope>
    <source>
        <strain evidence="2">CBS 307.81</strain>
    </source>
</reference>
<feature type="signal peptide" evidence="1">
    <location>
        <begin position="1"/>
        <end position="19"/>
    </location>
</feature>
<evidence type="ECO:0000313" key="2">
    <source>
        <dbReference type="EMBL" id="KAK0672253.1"/>
    </source>
</evidence>
<keyword evidence="1" id="KW-0732">Signal</keyword>
<accession>A0AA40DG06</accession>
<dbReference type="EMBL" id="JAULSY010000014">
    <property type="protein sequence ID" value="KAK0672253.1"/>
    <property type="molecule type" value="Genomic_DNA"/>
</dbReference>
<dbReference type="Proteomes" id="UP001174997">
    <property type="component" value="Unassembled WGS sequence"/>
</dbReference>
<proteinExistence type="predicted"/>
<name>A0AA40DG06_9PEZI</name>
<comment type="caution">
    <text evidence="2">The sequence shown here is derived from an EMBL/GenBank/DDBJ whole genome shotgun (WGS) entry which is preliminary data.</text>
</comment>
<evidence type="ECO:0000256" key="1">
    <source>
        <dbReference type="SAM" id="SignalP"/>
    </source>
</evidence>
<protein>
    <submittedName>
        <fullName evidence="2">Uncharacterized protein</fullName>
    </submittedName>
</protein>
<sequence length="103" mass="10388">MKSITTFAGLIALAGLTLAKPLAARGGDICVSTKPKLPGNIGGGIIGGGVICFKEDDLFAICPYDNCVDRCISGGIAGPCNPMDLCDPGLGCALGLDDVYLGR</sequence>
<organism evidence="2 3">
    <name type="scientific">Cercophora samala</name>
    <dbReference type="NCBI Taxonomy" id="330535"/>
    <lineage>
        <taxon>Eukaryota</taxon>
        <taxon>Fungi</taxon>
        <taxon>Dikarya</taxon>
        <taxon>Ascomycota</taxon>
        <taxon>Pezizomycotina</taxon>
        <taxon>Sordariomycetes</taxon>
        <taxon>Sordariomycetidae</taxon>
        <taxon>Sordariales</taxon>
        <taxon>Lasiosphaeriaceae</taxon>
        <taxon>Cercophora</taxon>
    </lineage>
</organism>
<keyword evidence="3" id="KW-1185">Reference proteome</keyword>